<dbReference type="InterPro" id="IPR008634">
    <property type="entry name" value="Gas-vesicle_GvpO"/>
</dbReference>
<dbReference type="Pfam" id="PF05800">
    <property type="entry name" value="GvpO"/>
    <property type="match status" value="1"/>
</dbReference>
<dbReference type="EMBL" id="FOQY01000025">
    <property type="protein sequence ID" value="SFK44523.1"/>
    <property type="molecule type" value="Genomic_DNA"/>
</dbReference>
<proteinExistence type="predicted"/>
<sequence>MPVSRRTHDKRADVSDDLYEEEEAAPLDEEDDAFDEDEDIADEEEEEEEASGTRRRALSAVTAGRVGVRHIAELTGREAEGVVFVQPEQDGWRVGVEVVEDRRVPSSGDILALYEIDLDREGDLLSYRRTRRYKRGRGDDGEAH</sequence>
<name>A0A1I3ZKB8_9ACTN</name>
<keyword evidence="3" id="KW-1185">Reference proteome</keyword>
<accession>A0A1I3ZKB8</accession>
<gene>
    <name evidence="2" type="ORF">SAMN05216275_12566</name>
</gene>
<organism evidence="2 3">
    <name type="scientific">Streptosporangium canum</name>
    <dbReference type="NCBI Taxonomy" id="324952"/>
    <lineage>
        <taxon>Bacteria</taxon>
        <taxon>Bacillati</taxon>
        <taxon>Actinomycetota</taxon>
        <taxon>Actinomycetes</taxon>
        <taxon>Streptosporangiales</taxon>
        <taxon>Streptosporangiaceae</taxon>
        <taxon>Streptosporangium</taxon>
    </lineage>
</organism>
<dbReference type="GO" id="GO:0031412">
    <property type="term" value="P:gas vesicle organization"/>
    <property type="evidence" value="ECO:0007669"/>
    <property type="project" value="InterPro"/>
</dbReference>
<reference evidence="3" key="1">
    <citation type="submission" date="2016-10" db="EMBL/GenBank/DDBJ databases">
        <authorList>
            <person name="Varghese N."/>
            <person name="Submissions S."/>
        </authorList>
    </citation>
    <scope>NUCLEOTIDE SEQUENCE [LARGE SCALE GENOMIC DNA]</scope>
    <source>
        <strain evidence="3">CGMCC 4.2126</strain>
    </source>
</reference>
<protein>
    <submittedName>
        <fullName evidence="2">Gas vesicle synthesis protein GvpO</fullName>
    </submittedName>
</protein>
<dbReference type="Proteomes" id="UP000199111">
    <property type="component" value="Unassembled WGS sequence"/>
</dbReference>
<dbReference type="AlphaFoldDB" id="A0A1I3ZKB8"/>
<feature type="compositionally biased region" description="Acidic residues" evidence="1">
    <location>
        <begin position="15"/>
        <end position="50"/>
    </location>
</feature>
<evidence type="ECO:0000313" key="3">
    <source>
        <dbReference type="Proteomes" id="UP000199111"/>
    </source>
</evidence>
<evidence type="ECO:0000256" key="1">
    <source>
        <dbReference type="SAM" id="MobiDB-lite"/>
    </source>
</evidence>
<dbReference type="GeneID" id="96301551"/>
<dbReference type="RefSeq" id="WP_177245344.1">
    <property type="nucleotide sequence ID" value="NZ_FOQY01000025.1"/>
</dbReference>
<feature type="region of interest" description="Disordered" evidence="1">
    <location>
        <begin position="1"/>
        <end position="58"/>
    </location>
</feature>
<evidence type="ECO:0000313" key="2">
    <source>
        <dbReference type="EMBL" id="SFK44523.1"/>
    </source>
</evidence>